<keyword evidence="4 5" id="KW-0472">Membrane</keyword>
<name>A0AAV9U4W2_9PEZI</name>
<dbReference type="Proteomes" id="UP001375240">
    <property type="component" value="Unassembled WGS sequence"/>
</dbReference>
<feature type="transmembrane region" description="Helical" evidence="5">
    <location>
        <begin position="183"/>
        <end position="203"/>
    </location>
</feature>
<feature type="domain" description="Putative ER transporter 6TM N-terminal" evidence="6">
    <location>
        <begin position="79"/>
        <end position="152"/>
    </location>
</feature>
<feature type="transmembrane region" description="Helical" evidence="5">
    <location>
        <begin position="76"/>
        <end position="97"/>
    </location>
</feature>
<evidence type="ECO:0000259" key="6">
    <source>
        <dbReference type="Pfam" id="PF10337"/>
    </source>
</evidence>
<accession>A0AAV9U4W2</accession>
<proteinExistence type="predicted"/>
<dbReference type="PRINTS" id="PR02047">
    <property type="entry name" value="BREFELDNASP4"/>
</dbReference>
<dbReference type="InterPro" id="IPR018823">
    <property type="entry name" value="ArAE_2_N"/>
</dbReference>
<comment type="subcellular location">
    <subcellularLocation>
        <location evidence="1">Membrane</location>
        <topology evidence="1">Multi-pass membrane protein</topology>
    </subcellularLocation>
</comment>
<comment type="caution">
    <text evidence="8">The sequence shown here is derived from an EMBL/GenBank/DDBJ whole genome shotgun (WGS) entry which is preliminary data.</text>
</comment>
<evidence type="ECO:0000256" key="4">
    <source>
        <dbReference type="ARBA" id="ARBA00023136"/>
    </source>
</evidence>
<evidence type="ECO:0000259" key="7">
    <source>
        <dbReference type="Pfam" id="PF13515"/>
    </source>
</evidence>
<dbReference type="PANTHER" id="PTHR47804">
    <property type="entry name" value="60S RIBOSOMAL PROTEIN L19"/>
    <property type="match status" value="1"/>
</dbReference>
<feature type="transmembrane region" description="Helical" evidence="5">
    <location>
        <begin position="128"/>
        <end position="147"/>
    </location>
</feature>
<dbReference type="Pfam" id="PF13515">
    <property type="entry name" value="FUSC_2"/>
    <property type="match status" value="1"/>
</dbReference>
<dbReference type="InterPro" id="IPR049453">
    <property type="entry name" value="Memb_transporter_dom"/>
</dbReference>
<dbReference type="GO" id="GO:0016020">
    <property type="term" value="C:membrane"/>
    <property type="evidence" value="ECO:0007669"/>
    <property type="project" value="UniProtKB-SubCell"/>
</dbReference>
<dbReference type="InterPro" id="IPR052430">
    <property type="entry name" value="IVT-Associated"/>
</dbReference>
<feature type="transmembrane region" description="Helical" evidence="5">
    <location>
        <begin position="696"/>
        <end position="718"/>
    </location>
</feature>
<evidence type="ECO:0000313" key="8">
    <source>
        <dbReference type="EMBL" id="KAK6335566.1"/>
    </source>
</evidence>
<keyword evidence="2 5" id="KW-0812">Transmembrane</keyword>
<sequence length="990" mass="111917">MQRLQLEADDLEDYGVEELRDGFFDASFYKMPRKELATGKQRKIRSPFSLRTFVHLQKQGIQRFWTAIRYTKRRYALTRAVTGYMIAYMLCLVPAVQHWLGRYHFLMVIATINNHAGRSIGSQIEGTVACLLGAGLGIGAGLLALWISTATQTARNNYGAFLAICLLVVLPLLAWSRARFARVFQLCTSTGFALFIMVCERVGTVPNYRKAWEFGIPWILGLAITQIVSMVVLPNPGNVQIARALHNALDAAIGGLNLPRPTTDERNRMSKETVEMSVAVRDFRCEITVSRISPDDLIELRNSLQAVIRDFMRLESSALVFEPPKQESLAAKEPALPETKIQMDLDTSSESGDDEQAEISRIRAALAGPSRQMINVMKEALEACDTLLMRFLNQSSYLPPERRSAKYSCSTLVRRLAQARDRLEKAHDAWANVHPSEFSFTLIQIFLFTSTLLQSSDQVERLVRSTDVVLKKRSNAAWKIWLPDYPLHKLVFRSNPQVRHDRGGTTTAFYFRTMKDIALLMSKIAGKAWVPDSDLSAQPAQSKGEKTLRFKIWEVLHELQGFEAKFALKNTMAICLLAVPAWLPESHGWWDEWESWWCIVATWYLMQPRVGGNLNDLAARIVAAVLGALWGGLAFAAGNGNPYVMAVFALLFSIPFMYRYMLSSHPRSGIIGCLTFTVVSMTCYNDGGATPVVKIAYTRGVAFIVGVLASIFINWCLWPFVARHELRKSLANMLINLSIVYRAVVAKYIYHDLDYMPSDEDIIESHTREAKLREGFVRIRELLKMTEHEPRLRERFDPTPYEHLIDSSEKFFDHIIDVRQASLYFRISGDKHVAQLMLSCRRDAVAAILMNLWVLGGGLRGKTPIPKYLPSAAIARRRLLERIEEIDMDGYDGSHYEGAGRRMRFTELEGLRPMSPVLFDDAVDDVSPGGNGSGNGNGKDAKIRLPKIAKWTHFYQYAYSSILNEIVRELEQLQIYTKAITGELSIGKFD</sequence>
<reference evidence="8 9" key="1">
    <citation type="submission" date="2019-10" db="EMBL/GenBank/DDBJ databases">
        <authorList>
            <person name="Palmer J.M."/>
        </authorList>
    </citation>
    <scope>NUCLEOTIDE SEQUENCE [LARGE SCALE GENOMIC DNA]</scope>
    <source>
        <strain evidence="8 9">TWF696</strain>
    </source>
</reference>
<feature type="transmembrane region" description="Helical" evidence="5">
    <location>
        <begin position="215"/>
        <end position="233"/>
    </location>
</feature>
<evidence type="ECO:0000256" key="5">
    <source>
        <dbReference type="SAM" id="Phobius"/>
    </source>
</evidence>
<keyword evidence="3 5" id="KW-1133">Transmembrane helix</keyword>
<dbReference type="Pfam" id="PF10337">
    <property type="entry name" value="ArAE_2_N"/>
    <property type="match status" value="1"/>
</dbReference>
<evidence type="ECO:0000313" key="9">
    <source>
        <dbReference type="Proteomes" id="UP001375240"/>
    </source>
</evidence>
<evidence type="ECO:0000256" key="1">
    <source>
        <dbReference type="ARBA" id="ARBA00004141"/>
    </source>
</evidence>
<evidence type="ECO:0008006" key="10">
    <source>
        <dbReference type="Google" id="ProtNLM"/>
    </source>
</evidence>
<protein>
    <recommendedName>
        <fullName evidence="10">ER transporter 6TM N-terminal domain-containing protein</fullName>
    </recommendedName>
</protein>
<feature type="transmembrane region" description="Helical" evidence="5">
    <location>
        <begin position="159"/>
        <end position="176"/>
    </location>
</feature>
<organism evidence="8 9">
    <name type="scientific">Orbilia brochopaga</name>
    <dbReference type="NCBI Taxonomy" id="3140254"/>
    <lineage>
        <taxon>Eukaryota</taxon>
        <taxon>Fungi</taxon>
        <taxon>Dikarya</taxon>
        <taxon>Ascomycota</taxon>
        <taxon>Pezizomycotina</taxon>
        <taxon>Orbiliomycetes</taxon>
        <taxon>Orbiliales</taxon>
        <taxon>Orbiliaceae</taxon>
        <taxon>Orbilia</taxon>
    </lineage>
</organism>
<dbReference type="EMBL" id="JAVHNQ010000012">
    <property type="protein sequence ID" value="KAK6335566.1"/>
    <property type="molecule type" value="Genomic_DNA"/>
</dbReference>
<dbReference type="InterPro" id="IPR023244">
    <property type="entry name" value="Brefeldin_A-sensitivity_4"/>
</dbReference>
<feature type="domain" description="Integral membrane bound transporter" evidence="7">
    <location>
        <begin position="589"/>
        <end position="713"/>
    </location>
</feature>
<dbReference type="PANTHER" id="PTHR47804:SF3">
    <property type="entry name" value="PROTEIN BRE4"/>
    <property type="match status" value="1"/>
</dbReference>
<dbReference type="AlphaFoldDB" id="A0AAV9U4W2"/>
<evidence type="ECO:0000256" key="2">
    <source>
        <dbReference type="ARBA" id="ARBA00022692"/>
    </source>
</evidence>
<evidence type="ECO:0000256" key="3">
    <source>
        <dbReference type="ARBA" id="ARBA00022989"/>
    </source>
</evidence>
<gene>
    <name evidence="8" type="ORF">TWF696_002337</name>
</gene>
<keyword evidence="9" id="KW-1185">Reference proteome</keyword>